<name>A0A1I8BIU9_MELHA</name>
<evidence type="ECO:0000256" key="4">
    <source>
        <dbReference type="ARBA" id="ARBA00022475"/>
    </source>
</evidence>
<dbReference type="InterPro" id="IPR000990">
    <property type="entry name" value="Innexin"/>
</dbReference>
<keyword evidence="6" id="KW-0303">Gap junction</keyword>
<keyword evidence="10" id="KW-0472">Membrane</keyword>
<proteinExistence type="predicted"/>
<keyword evidence="7" id="KW-0965">Cell junction</keyword>
<dbReference type="GO" id="GO:0005921">
    <property type="term" value="C:gap junction"/>
    <property type="evidence" value="ECO:0007669"/>
    <property type="project" value="UniProtKB-SubCell"/>
</dbReference>
<keyword evidence="3" id="KW-0813">Transport</keyword>
<sequence>MKIMMFLSILIQLALINLFLGTWDIFWGFNILWQIVVDGLHDHFPTIQDTRKFIREFLKIDDVVILRMINSNVGYLQTSDILHQLWLNYNSIEDIEKK</sequence>
<dbReference type="GO" id="GO:0005886">
    <property type="term" value="C:plasma membrane"/>
    <property type="evidence" value="ECO:0007669"/>
    <property type="project" value="UniProtKB-SubCell"/>
</dbReference>
<dbReference type="GO" id="GO:0034220">
    <property type="term" value="P:monoatomic ion transmembrane transport"/>
    <property type="evidence" value="ECO:0007669"/>
    <property type="project" value="UniProtKB-KW"/>
</dbReference>
<accession>A0A1I8BIU9</accession>
<organism evidence="12 13">
    <name type="scientific">Meloidogyne hapla</name>
    <name type="common">Root-knot nematode worm</name>
    <dbReference type="NCBI Taxonomy" id="6305"/>
    <lineage>
        <taxon>Eukaryota</taxon>
        <taxon>Metazoa</taxon>
        <taxon>Ecdysozoa</taxon>
        <taxon>Nematoda</taxon>
        <taxon>Chromadorea</taxon>
        <taxon>Rhabditida</taxon>
        <taxon>Tylenchina</taxon>
        <taxon>Tylenchomorpha</taxon>
        <taxon>Tylenchoidea</taxon>
        <taxon>Meloidogynidae</taxon>
        <taxon>Meloidogyninae</taxon>
        <taxon>Meloidogyne</taxon>
    </lineage>
</organism>
<evidence type="ECO:0000256" key="2">
    <source>
        <dbReference type="ARBA" id="ARBA00004651"/>
    </source>
</evidence>
<evidence type="ECO:0000256" key="1">
    <source>
        <dbReference type="ARBA" id="ARBA00004610"/>
    </source>
</evidence>
<dbReference type="PANTHER" id="PTHR11893:SF36">
    <property type="entry name" value="INNEXIN-5"/>
    <property type="match status" value="1"/>
</dbReference>
<evidence type="ECO:0000256" key="9">
    <source>
        <dbReference type="ARBA" id="ARBA00023065"/>
    </source>
</evidence>
<dbReference type="GO" id="GO:0005243">
    <property type="term" value="F:gap junction channel activity"/>
    <property type="evidence" value="ECO:0007669"/>
    <property type="project" value="TreeGrafter"/>
</dbReference>
<evidence type="ECO:0000256" key="6">
    <source>
        <dbReference type="ARBA" id="ARBA00022868"/>
    </source>
</evidence>
<evidence type="ECO:0000313" key="13">
    <source>
        <dbReference type="WBParaSite" id="MhA1_Contig261.frz3.gene8"/>
    </source>
</evidence>
<dbReference type="WBParaSite" id="MhA1_Contig261.frz3.gene8">
    <property type="protein sequence ID" value="MhA1_Contig261.frz3.gene8"/>
    <property type="gene ID" value="MhA1_Contig261.frz3.gene8"/>
</dbReference>
<keyword evidence="9" id="KW-0406">Ion transport</keyword>
<evidence type="ECO:0000256" key="7">
    <source>
        <dbReference type="ARBA" id="ARBA00022949"/>
    </source>
</evidence>
<protein>
    <submittedName>
        <fullName evidence="13">Innexin</fullName>
    </submittedName>
</protein>
<keyword evidence="11" id="KW-0407">Ion channel</keyword>
<evidence type="ECO:0000256" key="11">
    <source>
        <dbReference type="ARBA" id="ARBA00023303"/>
    </source>
</evidence>
<comment type="subcellular location">
    <subcellularLocation>
        <location evidence="1">Cell junction</location>
        <location evidence="1">Gap junction</location>
    </subcellularLocation>
    <subcellularLocation>
        <location evidence="2">Cell membrane</location>
        <topology evidence="2">Multi-pass membrane protein</topology>
    </subcellularLocation>
</comment>
<reference evidence="13" key="1">
    <citation type="submission" date="2016-11" db="UniProtKB">
        <authorList>
            <consortium name="WormBaseParasite"/>
        </authorList>
    </citation>
    <scope>IDENTIFICATION</scope>
</reference>
<evidence type="ECO:0000256" key="8">
    <source>
        <dbReference type="ARBA" id="ARBA00022989"/>
    </source>
</evidence>
<evidence type="ECO:0000256" key="5">
    <source>
        <dbReference type="ARBA" id="ARBA00022692"/>
    </source>
</evidence>
<keyword evidence="4" id="KW-1003">Cell membrane</keyword>
<evidence type="ECO:0000313" key="12">
    <source>
        <dbReference type="Proteomes" id="UP000095281"/>
    </source>
</evidence>
<evidence type="ECO:0000256" key="3">
    <source>
        <dbReference type="ARBA" id="ARBA00022448"/>
    </source>
</evidence>
<evidence type="ECO:0000256" key="10">
    <source>
        <dbReference type="ARBA" id="ARBA00023136"/>
    </source>
</evidence>
<keyword evidence="12" id="KW-1185">Reference proteome</keyword>
<dbReference type="AlphaFoldDB" id="A0A1I8BIU9"/>
<keyword evidence="8" id="KW-1133">Transmembrane helix</keyword>
<keyword evidence="5" id="KW-0812">Transmembrane</keyword>
<dbReference type="Proteomes" id="UP000095281">
    <property type="component" value="Unplaced"/>
</dbReference>
<dbReference type="PANTHER" id="PTHR11893">
    <property type="entry name" value="INNEXIN"/>
    <property type="match status" value="1"/>
</dbReference>